<dbReference type="EMBL" id="JAENIJ010000024">
    <property type="protein sequence ID" value="MBK1883608.1"/>
    <property type="molecule type" value="Genomic_DNA"/>
</dbReference>
<dbReference type="SUPFAM" id="SSF56112">
    <property type="entry name" value="Protein kinase-like (PK-like)"/>
    <property type="match status" value="1"/>
</dbReference>
<name>A0A934SE93_9BACT</name>
<keyword evidence="3" id="KW-0808">Transferase</keyword>
<accession>A0A934SE93</accession>
<gene>
    <name evidence="3" type="ORF">JIN85_14390</name>
</gene>
<reference evidence="3" key="1">
    <citation type="submission" date="2021-01" db="EMBL/GenBank/DDBJ databases">
        <title>Modified the classification status of verrucomicrobia.</title>
        <authorList>
            <person name="Feng X."/>
        </authorList>
    </citation>
    <scope>NUCLEOTIDE SEQUENCE</scope>
    <source>
        <strain evidence="3">KCTC 22041</strain>
    </source>
</reference>
<comment type="caution">
    <text evidence="3">The sequence shown here is derived from an EMBL/GenBank/DDBJ whole genome shotgun (WGS) entry which is preliminary data.</text>
</comment>
<keyword evidence="3" id="KW-0418">Kinase</keyword>
<evidence type="ECO:0000256" key="1">
    <source>
        <dbReference type="ARBA" id="ARBA00009670"/>
    </source>
</evidence>
<proteinExistence type="inferred from homology"/>
<evidence type="ECO:0000313" key="3">
    <source>
        <dbReference type="EMBL" id="MBK1883608.1"/>
    </source>
</evidence>
<dbReference type="Pfam" id="PF03109">
    <property type="entry name" value="ABC1"/>
    <property type="match status" value="1"/>
</dbReference>
<dbReference type="PANTHER" id="PTHR10566:SF113">
    <property type="entry name" value="PROTEIN ACTIVITY OF BC1 COMPLEX KINASE 7, CHLOROPLASTIC"/>
    <property type="match status" value="1"/>
</dbReference>
<dbReference type="AlphaFoldDB" id="A0A934SE93"/>
<comment type="similarity">
    <text evidence="1">Belongs to the protein kinase superfamily. ADCK protein kinase family.</text>
</comment>
<dbReference type="CDD" id="cd05121">
    <property type="entry name" value="ABC1_ADCK3-like"/>
    <property type="match status" value="1"/>
</dbReference>
<dbReference type="Proteomes" id="UP000603141">
    <property type="component" value="Unassembled WGS sequence"/>
</dbReference>
<organism evidence="3 4">
    <name type="scientific">Luteolibacter pohnpeiensis</name>
    <dbReference type="NCBI Taxonomy" id="454153"/>
    <lineage>
        <taxon>Bacteria</taxon>
        <taxon>Pseudomonadati</taxon>
        <taxon>Verrucomicrobiota</taxon>
        <taxon>Verrucomicrobiia</taxon>
        <taxon>Verrucomicrobiales</taxon>
        <taxon>Verrucomicrobiaceae</taxon>
        <taxon>Luteolibacter</taxon>
    </lineage>
</organism>
<dbReference type="PANTHER" id="PTHR10566">
    <property type="entry name" value="CHAPERONE-ACTIVITY OF BC1 COMPLEX CABC1 -RELATED"/>
    <property type="match status" value="1"/>
</dbReference>
<evidence type="ECO:0000259" key="2">
    <source>
        <dbReference type="Pfam" id="PF03109"/>
    </source>
</evidence>
<sequence length="433" mass="48013">MSSLASPHQHHKDITILFLKHAPQAGGACGLDELVKDIRALGSTFIKFSQYISCRGNCLPRRYQEALLRLDAGQQEGQQLIESPDIIEAIVEEELGKKISQVFSYFSPEPYAFASAGQIHRATLHTGRDVSVKVQRPAIRHAIVDDLKNLADIASFLDGQQFGSPKGKFGKLVEQFRLQTIRELDYRREAKNFAELGKHSIGSPNIEIPVVLEELTTSRVLTTDLLDGSTVSSAAQLGEAELERESLADDLVQSYLDQVLVAGVFHAEPNSENLWITQDRFISFCEVPSLMRTGHHFREPLVQLLTGIDKNQPEEIAEAVLRCSEFASSKEEDHDSLIQDMTQLIEAEHGLALSHVSVGMKMLKAFHACAPLGIAMSDEVTAVARGLSAIAKTASEICENFDLTQSIRRYLESFENEIDHMPIPFPNPLSRVV</sequence>
<feature type="domain" description="ABC1 atypical kinase-like" evidence="2">
    <location>
        <begin position="87"/>
        <end position="318"/>
    </location>
</feature>
<dbReference type="InterPro" id="IPR004147">
    <property type="entry name" value="ABC1_dom"/>
</dbReference>
<dbReference type="InterPro" id="IPR050154">
    <property type="entry name" value="UbiB_kinase"/>
</dbReference>
<dbReference type="InterPro" id="IPR011009">
    <property type="entry name" value="Kinase-like_dom_sf"/>
</dbReference>
<evidence type="ECO:0000313" key="4">
    <source>
        <dbReference type="Proteomes" id="UP000603141"/>
    </source>
</evidence>
<keyword evidence="4" id="KW-1185">Reference proteome</keyword>
<protein>
    <submittedName>
        <fullName evidence="3">AarF/ABC1/UbiB kinase family protein</fullName>
    </submittedName>
</protein>
<dbReference type="RefSeq" id="WP_200271922.1">
    <property type="nucleotide sequence ID" value="NZ_JAENIJ010000024.1"/>
</dbReference>
<dbReference type="GO" id="GO:0016301">
    <property type="term" value="F:kinase activity"/>
    <property type="evidence" value="ECO:0007669"/>
    <property type="project" value="UniProtKB-KW"/>
</dbReference>